<reference evidence="3" key="1">
    <citation type="submission" date="2021-11" db="EMBL/GenBank/DDBJ databases">
        <authorList>
            <consortium name="Genoscope - CEA"/>
            <person name="William W."/>
        </authorList>
    </citation>
    <scope>NUCLEOTIDE SEQUENCE</scope>
</reference>
<dbReference type="Gene3D" id="2.40.160.200">
    <property type="entry name" value="LURP1-related"/>
    <property type="match status" value="1"/>
</dbReference>
<organism evidence="3 4">
    <name type="scientific">Pelagomonas calceolata</name>
    <dbReference type="NCBI Taxonomy" id="35677"/>
    <lineage>
        <taxon>Eukaryota</taxon>
        <taxon>Sar</taxon>
        <taxon>Stramenopiles</taxon>
        <taxon>Ochrophyta</taxon>
        <taxon>Pelagophyceae</taxon>
        <taxon>Pelagomonadales</taxon>
        <taxon>Pelagomonadaceae</taxon>
        <taxon>Pelagomonas</taxon>
    </lineage>
</organism>
<evidence type="ECO:0000313" key="4">
    <source>
        <dbReference type="Proteomes" id="UP000789595"/>
    </source>
</evidence>
<dbReference type="InterPro" id="IPR038595">
    <property type="entry name" value="LOR_sf"/>
</dbReference>
<comment type="caution">
    <text evidence="3">The sequence shown here is derived from an EMBL/GenBank/DDBJ whole genome shotgun (WGS) entry which is preliminary data.</text>
</comment>
<protein>
    <recommendedName>
        <fullName evidence="5">Phospholipid scramblase</fullName>
    </recommendedName>
</protein>
<dbReference type="SUPFAM" id="SSF54518">
    <property type="entry name" value="Tubby C-terminal domain-like"/>
    <property type="match status" value="1"/>
</dbReference>
<evidence type="ECO:0008006" key="5">
    <source>
        <dbReference type="Google" id="ProtNLM"/>
    </source>
</evidence>
<feature type="compositionally biased region" description="Basic and acidic residues" evidence="2">
    <location>
        <begin position="252"/>
        <end position="264"/>
    </location>
</feature>
<feature type="region of interest" description="Disordered" evidence="2">
    <location>
        <begin position="252"/>
        <end position="279"/>
    </location>
</feature>
<dbReference type="InterPro" id="IPR007612">
    <property type="entry name" value="LOR"/>
</dbReference>
<comment type="similarity">
    <text evidence="1">Belongs to the LOR family.</text>
</comment>
<name>A0A8J2S8S1_9STRA</name>
<dbReference type="Proteomes" id="UP000789595">
    <property type="component" value="Unassembled WGS sequence"/>
</dbReference>
<evidence type="ECO:0000256" key="2">
    <source>
        <dbReference type="SAM" id="MobiDB-lite"/>
    </source>
</evidence>
<dbReference type="OrthoDB" id="97518at2759"/>
<dbReference type="AlphaFoldDB" id="A0A8J2S8S1"/>
<evidence type="ECO:0000256" key="1">
    <source>
        <dbReference type="ARBA" id="ARBA00005437"/>
    </source>
</evidence>
<dbReference type="EMBL" id="CAKKNE010000001">
    <property type="protein sequence ID" value="CAH0366320.1"/>
    <property type="molecule type" value="Genomic_DNA"/>
</dbReference>
<dbReference type="Pfam" id="PF04525">
    <property type="entry name" value="LOR"/>
    <property type="match status" value="1"/>
</dbReference>
<dbReference type="InterPro" id="IPR025659">
    <property type="entry name" value="Tubby-like_C"/>
</dbReference>
<feature type="non-terminal residue" evidence="3">
    <location>
        <position position="1"/>
    </location>
</feature>
<evidence type="ECO:0000313" key="3">
    <source>
        <dbReference type="EMBL" id="CAH0366320.1"/>
    </source>
</evidence>
<sequence length="279" mass="30049">GTQTSPAIRKLPVPRRSTAFAAMKVSAALLAVQCTAMVFSDFNPLGPKLKSQNPPKYALTAPTTSTQGYAVREKMLSISGEDFYVEREGGGRAFDIVGSNKVPFGVGGFVLDKMELRAGGKLCGSIERRAVAMATAYDIYLKGDCIAKIEKDIVSLTPSYKFFYEAGNSPRRLIYAQAENNGNPCYRATGSFSQRKYDIYARDGSEVATIGRQLLELMPDKADTYHVKCAAGVDPAAIIALALVIDEDHDESDAARDARRKEGGDDGGGMFGFFKGPLG</sequence>
<gene>
    <name evidence="3" type="ORF">PECAL_1P28050</name>
</gene>
<proteinExistence type="inferred from homology"/>
<accession>A0A8J2S8S1</accession>
<keyword evidence="4" id="KW-1185">Reference proteome</keyword>